<dbReference type="SUPFAM" id="SSF54518">
    <property type="entry name" value="Tubby C-terminal domain-like"/>
    <property type="match status" value="1"/>
</dbReference>
<dbReference type="VEuPathDB" id="FungiDB:AeMF1_005064"/>
<evidence type="ECO:0008006" key="4">
    <source>
        <dbReference type="Google" id="ProtNLM"/>
    </source>
</evidence>
<evidence type="ECO:0000313" key="2">
    <source>
        <dbReference type="EMBL" id="KAF0723051.1"/>
    </source>
</evidence>
<evidence type="ECO:0000256" key="1">
    <source>
        <dbReference type="ARBA" id="ARBA00005437"/>
    </source>
</evidence>
<dbReference type="Pfam" id="PF04525">
    <property type="entry name" value="LOR"/>
    <property type="match status" value="1"/>
</dbReference>
<dbReference type="Proteomes" id="UP000481153">
    <property type="component" value="Unassembled WGS sequence"/>
</dbReference>
<dbReference type="OrthoDB" id="101217at2759"/>
<dbReference type="EMBL" id="VJMJ01000317">
    <property type="protein sequence ID" value="KAF0723051.1"/>
    <property type="molecule type" value="Genomic_DNA"/>
</dbReference>
<evidence type="ECO:0000313" key="3">
    <source>
        <dbReference type="Proteomes" id="UP000481153"/>
    </source>
</evidence>
<comment type="caution">
    <text evidence="2">The sequence shown here is derived from an EMBL/GenBank/DDBJ whole genome shotgun (WGS) entry which is preliminary data.</text>
</comment>
<accession>A0A6G0W7L6</accession>
<dbReference type="Gene3D" id="2.40.160.200">
    <property type="entry name" value="LURP1-related"/>
    <property type="match status" value="1"/>
</dbReference>
<dbReference type="InterPro" id="IPR038595">
    <property type="entry name" value="LOR_sf"/>
</dbReference>
<proteinExistence type="inferred from homology"/>
<dbReference type="AlphaFoldDB" id="A0A6G0W7L6"/>
<comment type="similarity">
    <text evidence="1">Belongs to the LOR family.</text>
</comment>
<dbReference type="InterPro" id="IPR025659">
    <property type="entry name" value="Tubby-like_C"/>
</dbReference>
<dbReference type="InterPro" id="IPR007612">
    <property type="entry name" value="LOR"/>
</dbReference>
<protein>
    <recommendedName>
        <fullName evidence="4">Tubby C-terminal domain-containing protein</fullName>
    </recommendedName>
</protein>
<organism evidence="2 3">
    <name type="scientific">Aphanomyces euteiches</name>
    <dbReference type="NCBI Taxonomy" id="100861"/>
    <lineage>
        <taxon>Eukaryota</taxon>
        <taxon>Sar</taxon>
        <taxon>Stramenopiles</taxon>
        <taxon>Oomycota</taxon>
        <taxon>Saprolegniomycetes</taxon>
        <taxon>Saprolegniales</taxon>
        <taxon>Verrucalvaceae</taxon>
        <taxon>Aphanomyces</taxon>
    </lineage>
</organism>
<name>A0A6G0W7L6_9STRA</name>
<reference evidence="2 3" key="1">
    <citation type="submission" date="2019-07" db="EMBL/GenBank/DDBJ databases">
        <title>Genomics analysis of Aphanomyces spp. identifies a new class of oomycete effector associated with host adaptation.</title>
        <authorList>
            <person name="Gaulin E."/>
        </authorList>
    </citation>
    <scope>NUCLEOTIDE SEQUENCE [LARGE SCALE GENOMIC DNA]</scope>
    <source>
        <strain evidence="2 3">ATCC 201684</strain>
    </source>
</reference>
<keyword evidence="3" id="KW-1185">Reference proteome</keyword>
<gene>
    <name evidence="2" type="ORF">Ae201684_017922</name>
</gene>
<sequence length="202" mass="23262">MVMGSTISTEVHDRTVIKPLSEMISIFDPKFVTMKPLNLEFKPHILSWSIVDAFNQTLYFKTSGGLLTRKFDDHNKNAVAILKEQMFTWKQRRDVFTPEMNKICTITCSVSPWHNELECQVFDSSTKQWYVFQLEGSWTQRKAIIRCNGVPVAKTWKRDGFFQNALLVELAPGVDAAFLALLCMILERAARDDRRRRHSGGS</sequence>